<keyword evidence="8 10" id="KW-0472">Membrane</keyword>
<reference evidence="11 12" key="1">
    <citation type="submission" date="2022-10" db="EMBL/GenBank/DDBJ databases">
        <title>Chitinophaga nivalis PC15 sp. nov., isolated from Pyeongchang county, South Korea.</title>
        <authorList>
            <person name="Trinh H.N."/>
        </authorList>
    </citation>
    <scope>NUCLEOTIDE SEQUENCE [LARGE SCALE GENOMIC DNA]</scope>
    <source>
        <strain evidence="11 12">PC14</strain>
    </source>
</reference>
<evidence type="ECO:0000256" key="2">
    <source>
        <dbReference type="ARBA" id="ARBA00022448"/>
    </source>
</evidence>
<feature type="transmembrane region" description="Helical" evidence="10">
    <location>
        <begin position="313"/>
        <end position="331"/>
    </location>
</feature>
<comment type="subcellular location">
    <subcellularLocation>
        <location evidence="1">Cell membrane</location>
        <topology evidence="1">Multi-pass membrane protein</topology>
    </subcellularLocation>
</comment>
<sequence length="442" mass="47937">MEIQKTLRLAIPLIIGELSQVVLHIIDMAMVGGLGYKHLAAASLVFNVLNIPLVLGIGIAMAVAQTVSMANGRRDGWLVSHYFFNGIVLCLITATIIAVGMELSNGILFHLGQDETVAALAVPFMRVMCVSIIPMLLFIALQQFTDGLERTRTAMLISVAALPLNVIINWLLIYGNLGFPRLGLQGAAWGTLITRVVVCAAMVLVILFAPFYRRYMAVWRSQWKVSGKTMRELLYIGIPTSLQVTMESGAFAVSAILVGTMGAVSLAAHQIAMSCMSFTFIFSMGLAGAGSIRTSNAYGAADWRRVFIIGKGTLQIALVFGLICVAVFLLSRNILPLAFNNTAQVISLSSTLILFAAIMQVPDAIQANAAGLLRGIKDVYVPTGSIAVAYWVMGLPCGYYLSFHLHMGPIGIWLGFIIGLSVSSLLLTLRFFRMERRQQLQL</sequence>
<feature type="transmembrane region" description="Helical" evidence="10">
    <location>
        <begin position="7"/>
        <end position="26"/>
    </location>
</feature>
<feature type="transmembrane region" description="Helical" evidence="10">
    <location>
        <begin position="192"/>
        <end position="212"/>
    </location>
</feature>
<feature type="transmembrane region" description="Helical" evidence="10">
    <location>
        <begin position="379"/>
        <end position="401"/>
    </location>
</feature>
<name>A0ABT3IMM1_9BACT</name>
<evidence type="ECO:0000256" key="5">
    <source>
        <dbReference type="ARBA" id="ARBA00022692"/>
    </source>
</evidence>
<gene>
    <name evidence="11" type="ORF">OL497_15030</name>
</gene>
<evidence type="ECO:0000256" key="9">
    <source>
        <dbReference type="ARBA" id="ARBA00031636"/>
    </source>
</evidence>
<dbReference type="PANTHER" id="PTHR43298">
    <property type="entry name" value="MULTIDRUG RESISTANCE PROTEIN NORM-RELATED"/>
    <property type="match status" value="1"/>
</dbReference>
<protein>
    <recommendedName>
        <fullName evidence="9">Multidrug-efflux transporter</fullName>
    </recommendedName>
</protein>
<dbReference type="EMBL" id="JAPDNS010000001">
    <property type="protein sequence ID" value="MCW3485221.1"/>
    <property type="molecule type" value="Genomic_DNA"/>
</dbReference>
<feature type="transmembrane region" description="Helical" evidence="10">
    <location>
        <begin position="413"/>
        <end position="432"/>
    </location>
</feature>
<keyword evidence="2" id="KW-0813">Transport</keyword>
<dbReference type="RefSeq" id="WP_264731382.1">
    <property type="nucleotide sequence ID" value="NZ_JAPDNR010000001.1"/>
</dbReference>
<evidence type="ECO:0000256" key="3">
    <source>
        <dbReference type="ARBA" id="ARBA00022449"/>
    </source>
</evidence>
<dbReference type="InterPro" id="IPR002528">
    <property type="entry name" value="MATE_fam"/>
</dbReference>
<keyword evidence="12" id="KW-1185">Reference proteome</keyword>
<keyword evidence="4" id="KW-1003">Cell membrane</keyword>
<evidence type="ECO:0000256" key="1">
    <source>
        <dbReference type="ARBA" id="ARBA00004651"/>
    </source>
</evidence>
<keyword evidence="3" id="KW-0050">Antiport</keyword>
<feature type="transmembrane region" description="Helical" evidence="10">
    <location>
        <begin position="120"/>
        <end position="141"/>
    </location>
</feature>
<evidence type="ECO:0000256" key="8">
    <source>
        <dbReference type="ARBA" id="ARBA00023136"/>
    </source>
</evidence>
<dbReference type="PIRSF" id="PIRSF006603">
    <property type="entry name" value="DinF"/>
    <property type="match status" value="1"/>
</dbReference>
<comment type="caution">
    <text evidence="11">The sequence shown here is derived from an EMBL/GenBank/DDBJ whole genome shotgun (WGS) entry which is preliminary data.</text>
</comment>
<dbReference type="Pfam" id="PF01554">
    <property type="entry name" value="MatE"/>
    <property type="match status" value="2"/>
</dbReference>
<feature type="transmembrane region" description="Helical" evidence="10">
    <location>
        <begin position="38"/>
        <end position="64"/>
    </location>
</feature>
<organism evidence="11 12">
    <name type="scientific">Chitinophaga nivalis</name>
    <dbReference type="NCBI Taxonomy" id="2991709"/>
    <lineage>
        <taxon>Bacteria</taxon>
        <taxon>Pseudomonadati</taxon>
        <taxon>Bacteroidota</taxon>
        <taxon>Chitinophagia</taxon>
        <taxon>Chitinophagales</taxon>
        <taxon>Chitinophagaceae</taxon>
        <taxon>Chitinophaga</taxon>
    </lineage>
</organism>
<evidence type="ECO:0000256" key="4">
    <source>
        <dbReference type="ARBA" id="ARBA00022475"/>
    </source>
</evidence>
<evidence type="ECO:0000256" key="7">
    <source>
        <dbReference type="ARBA" id="ARBA00023065"/>
    </source>
</evidence>
<feature type="transmembrane region" description="Helical" evidence="10">
    <location>
        <begin position="271"/>
        <end position="292"/>
    </location>
</feature>
<evidence type="ECO:0000313" key="11">
    <source>
        <dbReference type="EMBL" id="MCW3485221.1"/>
    </source>
</evidence>
<evidence type="ECO:0000313" key="12">
    <source>
        <dbReference type="Proteomes" id="UP001207742"/>
    </source>
</evidence>
<evidence type="ECO:0000256" key="6">
    <source>
        <dbReference type="ARBA" id="ARBA00022989"/>
    </source>
</evidence>
<dbReference type="InterPro" id="IPR048279">
    <property type="entry name" value="MdtK-like"/>
</dbReference>
<proteinExistence type="predicted"/>
<evidence type="ECO:0000256" key="10">
    <source>
        <dbReference type="SAM" id="Phobius"/>
    </source>
</evidence>
<dbReference type="InterPro" id="IPR050222">
    <property type="entry name" value="MATE_MdtK"/>
</dbReference>
<accession>A0ABT3IMM1</accession>
<dbReference type="CDD" id="cd13131">
    <property type="entry name" value="MATE_NorM_like"/>
    <property type="match status" value="1"/>
</dbReference>
<feature type="transmembrane region" description="Helical" evidence="10">
    <location>
        <begin position="233"/>
        <end position="259"/>
    </location>
</feature>
<keyword evidence="7" id="KW-0406">Ion transport</keyword>
<keyword evidence="5 10" id="KW-0812">Transmembrane</keyword>
<feature type="transmembrane region" description="Helical" evidence="10">
    <location>
        <begin position="153"/>
        <end position="172"/>
    </location>
</feature>
<dbReference type="NCBIfam" id="TIGR00797">
    <property type="entry name" value="matE"/>
    <property type="match status" value="1"/>
</dbReference>
<dbReference type="Proteomes" id="UP001207742">
    <property type="component" value="Unassembled WGS sequence"/>
</dbReference>
<feature type="transmembrane region" description="Helical" evidence="10">
    <location>
        <begin position="76"/>
        <end position="100"/>
    </location>
</feature>
<dbReference type="PANTHER" id="PTHR43298:SF2">
    <property type="entry name" value="FMN_FAD EXPORTER YEEO-RELATED"/>
    <property type="match status" value="1"/>
</dbReference>
<keyword evidence="6 10" id="KW-1133">Transmembrane helix</keyword>